<dbReference type="EMBL" id="CP000389">
    <property type="protein sequence ID" value="ABG61209.1"/>
    <property type="molecule type" value="Genomic_DNA"/>
</dbReference>
<proteinExistence type="predicted"/>
<dbReference type="OrthoDB" id="8454820at2"/>
<sequence>MFFRRQASGERIVAVAVQLDEFVLSLPAPARHEDLYAGVHRATGALPTPDQQGFLTSKGRFVKRHAARDIAIAAGQADRDCLLLTSQHLW</sequence>
<reference evidence="1" key="1">
    <citation type="submission" date="2006-06" db="EMBL/GenBank/DDBJ databases">
        <title>Complete sequence of Plasmid 1 of Chelativorans sp. BNC1.</title>
        <authorList>
            <consortium name="US DOE Joint Genome Institute"/>
            <person name="Copeland A."/>
            <person name="Lucas S."/>
            <person name="Lapidus A."/>
            <person name="Barry K."/>
            <person name="Detter J.C."/>
            <person name="Glavina del Rio T."/>
            <person name="Hammon N."/>
            <person name="Israni S."/>
            <person name="Dalin E."/>
            <person name="Tice H."/>
            <person name="Pitluck S."/>
            <person name="Chertkov O."/>
            <person name="Brettin T."/>
            <person name="Bruce D."/>
            <person name="Han C."/>
            <person name="Tapia R."/>
            <person name="Gilna P."/>
            <person name="Schmutz J."/>
            <person name="Larimer F."/>
            <person name="Land M."/>
            <person name="Hauser L."/>
            <person name="Kyrpides N."/>
            <person name="Mikhailova N."/>
            <person name="Richardson P."/>
        </authorList>
    </citation>
    <scope>NUCLEOTIDE SEQUENCE</scope>
    <source>
        <strain evidence="1">BNC1</strain>
        <plasmid evidence="1">1</plasmid>
    </source>
</reference>
<keyword evidence="1" id="KW-0614">Plasmid</keyword>
<protein>
    <submittedName>
        <fullName evidence="1">Uncharacterized protein</fullName>
    </submittedName>
</protein>
<name>Q11MZ9_CHESB</name>
<evidence type="ECO:0000313" key="1">
    <source>
        <dbReference type="EMBL" id="ABG61209.1"/>
    </source>
</evidence>
<organism evidence="1">
    <name type="scientific">Chelativorans sp. (strain BNC1)</name>
    <dbReference type="NCBI Taxonomy" id="266779"/>
    <lineage>
        <taxon>Bacteria</taxon>
        <taxon>Pseudomonadati</taxon>
        <taxon>Pseudomonadota</taxon>
        <taxon>Alphaproteobacteria</taxon>
        <taxon>Hyphomicrobiales</taxon>
        <taxon>Phyllobacteriaceae</taxon>
        <taxon>Chelativorans</taxon>
    </lineage>
</organism>
<dbReference type="AlphaFoldDB" id="Q11MZ9"/>
<dbReference type="Pfam" id="PF26092">
    <property type="entry name" value="T4_Y16D"/>
    <property type="match status" value="1"/>
</dbReference>
<dbReference type="HOGENOM" id="CLU_2435486_0_0_5"/>
<geneLocation type="plasmid" evidence="1">
    <name>1</name>
</geneLocation>
<gene>
    <name evidence="1" type="ordered locus">Meso_4233</name>
</gene>
<accession>Q11MZ9</accession>
<dbReference type="InterPro" id="IPR058630">
    <property type="entry name" value="T4_Y16D"/>
</dbReference>
<dbReference type="KEGG" id="mes:Meso_4233"/>